<name>A0A1B9BSI5_CLOBE</name>
<gene>
    <name evidence="5" type="ORF">DFH45_003891</name>
</gene>
<accession>A0A1B9BSI5</accession>
<dbReference type="Gene3D" id="1.10.10.10">
    <property type="entry name" value="Winged helix-like DNA-binding domain superfamily/Winged helix DNA-binding domain"/>
    <property type="match status" value="1"/>
</dbReference>
<dbReference type="SUPFAM" id="SSF46785">
    <property type="entry name" value="Winged helix' DNA-binding domain"/>
    <property type="match status" value="1"/>
</dbReference>
<keyword evidence="1" id="KW-0805">Transcription regulation</keyword>
<dbReference type="SMART" id="SM00347">
    <property type="entry name" value="HTH_MARR"/>
    <property type="match status" value="1"/>
</dbReference>
<dbReference type="GO" id="GO:0003677">
    <property type="term" value="F:DNA binding"/>
    <property type="evidence" value="ECO:0007669"/>
    <property type="project" value="UniProtKB-KW"/>
</dbReference>
<evidence type="ECO:0000256" key="2">
    <source>
        <dbReference type="ARBA" id="ARBA00023125"/>
    </source>
</evidence>
<evidence type="ECO:0000259" key="4">
    <source>
        <dbReference type="PROSITE" id="PS50995"/>
    </source>
</evidence>
<dbReference type="PANTHER" id="PTHR42756">
    <property type="entry name" value="TRANSCRIPTIONAL REGULATOR, MARR"/>
    <property type="match status" value="1"/>
</dbReference>
<dbReference type="Proteomes" id="UP000821656">
    <property type="component" value="Unassembled WGS sequence"/>
</dbReference>
<dbReference type="GO" id="GO:0003700">
    <property type="term" value="F:DNA-binding transcription factor activity"/>
    <property type="evidence" value="ECO:0007669"/>
    <property type="project" value="InterPro"/>
</dbReference>
<proteinExistence type="predicted"/>
<dbReference type="InterPro" id="IPR036388">
    <property type="entry name" value="WH-like_DNA-bd_sf"/>
</dbReference>
<dbReference type="RefSeq" id="WP_023976476.1">
    <property type="nucleotide sequence ID" value="NZ_CP016090.1"/>
</dbReference>
<evidence type="ECO:0000256" key="3">
    <source>
        <dbReference type="ARBA" id="ARBA00023163"/>
    </source>
</evidence>
<sequence length="143" mass="16694">MDKEVHIGKKLSMLSRRLHRRIDKEASQYGVTGVQARILGFIYHKSDKKDIFQKDIEEELDIRRSSVTSVLQLMEKNGHIKRISVSEDARLKKIVLTEKGMGIQRNVYEFILRVEKSLRDELNEDEFNILVSLIDRLAKKIAD</sequence>
<dbReference type="PROSITE" id="PS50995">
    <property type="entry name" value="HTH_MARR_2"/>
    <property type="match status" value="1"/>
</dbReference>
<dbReference type="Pfam" id="PF12802">
    <property type="entry name" value="MarR_2"/>
    <property type="match status" value="1"/>
</dbReference>
<evidence type="ECO:0000256" key="1">
    <source>
        <dbReference type="ARBA" id="ARBA00023015"/>
    </source>
</evidence>
<dbReference type="EMBL" id="JABSXK010000001">
    <property type="protein sequence ID" value="NRV10928.1"/>
    <property type="molecule type" value="Genomic_DNA"/>
</dbReference>
<dbReference type="InterPro" id="IPR000835">
    <property type="entry name" value="HTH_MarR-typ"/>
</dbReference>
<dbReference type="AlphaFoldDB" id="A0A1B9BSI5"/>
<evidence type="ECO:0000313" key="5">
    <source>
        <dbReference type="EMBL" id="NRV10928.1"/>
    </source>
</evidence>
<organism evidence="5 6">
    <name type="scientific">Clostridium beijerinckii</name>
    <name type="common">Clostridium MP</name>
    <dbReference type="NCBI Taxonomy" id="1520"/>
    <lineage>
        <taxon>Bacteria</taxon>
        <taxon>Bacillati</taxon>
        <taxon>Bacillota</taxon>
        <taxon>Clostridia</taxon>
        <taxon>Eubacteriales</taxon>
        <taxon>Clostridiaceae</taxon>
        <taxon>Clostridium</taxon>
    </lineage>
</organism>
<dbReference type="PRINTS" id="PR00598">
    <property type="entry name" value="HTHMARR"/>
</dbReference>
<keyword evidence="3" id="KW-0804">Transcription</keyword>
<protein>
    <submittedName>
        <fullName evidence="5">DNA-binding MarR family transcriptional regulator</fullName>
    </submittedName>
</protein>
<dbReference type="PANTHER" id="PTHR42756:SF1">
    <property type="entry name" value="TRANSCRIPTIONAL REPRESSOR OF EMRAB OPERON"/>
    <property type="match status" value="1"/>
</dbReference>
<evidence type="ECO:0000313" key="6">
    <source>
        <dbReference type="Proteomes" id="UP000821656"/>
    </source>
</evidence>
<keyword evidence="2 5" id="KW-0238">DNA-binding</keyword>
<reference evidence="5" key="1">
    <citation type="submission" date="2020-05" db="EMBL/GenBank/DDBJ databases">
        <title>Genomic insights into acetone-butanol-ethanol (ABE) fermentation by sequencing solventogenic clostridia strains.</title>
        <authorList>
            <person name="Brown S."/>
        </authorList>
    </citation>
    <scope>NUCLEOTIDE SEQUENCE</scope>
    <source>
        <strain evidence="5">DJ126</strain>
    </source>
</reference>
<comment type="caution">
    <text evidence="5">The sequence shown here is derived from an EMBL/GenBank/DDBJ whole genome shotgun (WGS) entry which is preliminary data.</text>
</comment>
<feature type="domain" description="HTH marR-type" evidence="4">
    <location>
        <begin position="4"/>
        <end position="139"/>
    </location>
</feature>
<dbReference type="InterPro" id="IPR036390">
    <property type="entry name" value="WH_DNA-bd_sf"/>
</dbReference>